<gene>
    <name evidence="4" type="ORF">D806_059420</name>
</gene>
<dbReference type="InterPro" id="IPR050902">
    <property type="entry name" value="ABC_Transporter_SBP"/>
</dbReference>
<dbReference type="AlphaFoldDB" id="A0A2U9PYL5"/>
<name>A0A2U9PYL5_MYCSE</name>
<dbReference type="SUPFAM" id="SSF53807">
    <property type="entry name" value="Helical backbone' metal receptor"/>
    <property type="match status" value="1"/>
</dbReference>
<dbReference type="PROSITE" id="PS50983">
    <property type="entry name" value="FE_B12_PBP"/>
    <property type="match status" value="1"/>
</dbReference>
<accession>A0A2U9PYL5</accession>
<dbReference type="Proteomes" id="UP000011200">
    <property type="component" value="Chromosome"/>
</dbReference>
<evidence type="ECO:0000256" key="1">
    <source>
        <dbReference type="ARBA" id="ARBA00008814"/>
    </source>
</evidence>
<reference evidence="5" key="2">
    <citation type="submission" date="2018-03" db="EMBL/GenBank/DDBJ databases">
        <authorList>
            <person name="Derbyshire K."/>
            <person name="Gray T.A."/>
            <person name="Champion M."/>
        </authorList>
    </citation>
    <scope>NUCLEOTIDE SEQUENCE [LARGE SCALE GENOMIC DNA]</scope>
    <source>
        <strain evidence="5">MKD8</strain>
    </source>
</reference>
<dbReference type="CDD" id="cd01148">
    <property type="entry name" value="TroA_a"/>
    <property type="match status" value="1"/>
</dbReference>
<protein>
    <submittedName>
        <fullName evidence="4">Lipoprotein</fullName>
    </submittedName>
</protein>
<evidence type="ECO:0000256" key="2">
    <source>
        <dbReference type="SAM" id="SignalP"/>
    </source>
</evidence>
<reference evidence="4 5" key="1">
    <citation type="journal article" date="2013" name="Genome Announc.">
        <title>Draft genome sequence of MKD8, a conjugal recipient Mycobacterium smegmatis strain.</title>
        <authorList>
            <person name="Gray T.A."/>
            <person name="Palumbo M.J."/>
            <person name="Derbyshire K.M."/>
        </authorList>
    </citation>
    <scope>NUCLEOTIDE SEQUENCE [LARGE SCALE GENOMIC DNA]</scope>
    <source>
        <strain evidence="4 5">MKD8</strain>
    </source>
</reference>
<feature type="signal peptide" evidence="2">
    <location>
        <begin position="1"/>
        <end position="28"/>
    </location>
</feature>
<evidence type="ECO:0000259" key="3">
    <source>
        <dbReference type="PROSITE" id="PS50983"/>
    </source>
</evidence>
<dbReference type="RefSeq" id="WP_003897465.1">
    <property type="nucleotide sequence ID" value="NZ_CP027541.1"/>
</dbReference>
<proteinExistence type="inferred from homology"/>
<keyword evidence="4" id="KW-0449">Lipoprotein</keyword>
<evidence type="ECO:0000313" key="5">
    <source>
        <dbReference type="Proteomes" id="UP000011200"/>
    </source>
</evidence>
<feature type="domain" description="Fe/B12 periplasmic-binding" evidence="3">
    <location>
        <begin position="58"/>
        <end position="325"/>
    </location>
</feature>
<dbReference type="InterPro" id="IPR002491">
    <property type="entry name" value="ABC_transptr_periplasmic_BD"/>
</dbReference>
<sequence length="326" mass="35123">MAARRSIACWSVVSAIALVASGCTSTSASDAGQAAAPGFPITVDNCGVTTTYERPPTRAVALNQHAIEVLLALGLEDSMVGTSFLDDAILPEYQGAYDRIPVLADEYPSYEALLTVEPDFVYGGWDSAFDDKEGRARQRLSDAGINTHLNIEDCSAEPATMATVDEEIRTIGEIFGVEERARHLLDLLHRDLAETAESVNGVEPVRVAVYDSGEASVFTSGGKGIGNQMIEAAGAVNLFDDVQKVWADVSFEQFADRAPDVILIYDYGDESVEQKKAFLTAHPMLAHVPAIVHRRFAVLPLSSVVVGVRVAKAVDSLARQLHPDRF</sequence>
<feature type="chain" id="PRO_5015857994" evidence="2">
    <location>
        <begin position="29"/>
        <end position="326"/>
    </location>
</feature>
<dbReference type="PANTHER" id="PTHR30535">
    <property type="entry name" value="VITAMIN B12-BINDING PROTEIN"/>
    <property type="match status" value="1"/>
</dbReference>
<dbReference type="PROSITE" id="PS51257">
    <property type="entry name" value="PROKAR_LIPOPROTEIN"/>
    <property type="match status" value="1"/>
</dbReference>
<dbReference type="EMBL" id="CP027541">
    <property type="protein sequence ID" value="AWT56882.1"/>
    <property type="molecule type" value="Genomic_DNA"/>
</dbReference>
<evidence type="ECO:0000313" key="4">
    <source>
        <dbReference type="EMBL" id="AWT56882.1"/>
    </source>
</evidence>
<dbReference type="PANTHER" id="PTHR30535:SF7">
    <property type="entry name" value="IRON(III) DICITRATE-BINDING PROTEIN"/>
    <property type="match status" value="1"/>
</dbReference>
<keyword evidence="2" id="KW-0732">Signal</keyword>
<dbReference type="Pfam" id="PF01497">
    <property type="entry name" value="Peripla_BP_2"/>
    <property type="match status" value="1"/>
</dbReference>
<comment type="similarity">
    <text evidence="1">Belongs to the bacterial solute-binding protein 8 family.</text>
</comment>
<dbReference type="Gene3D" id="3.40.50.1980">
    <property type="entry name" value="Nitrogenase molybdenum iron protein domain"/>
    <property type="match status" value="2"/>
</dbReference>
<organism evidence="4 5">
    <name type="scientific">Mycolicibacterium smegmatis (strain MKD8)</name>
    <name type="common">Mycobacterium smegmatis</name>
    <dbReference type="NCBI Taxonomy" id="1214915"/>
    <lineage>
        <taxon>Bacteria</taxon>
        <taxon>Bacillati</taxon>
        <taxon>Actinomycetota</taxon>
        <taxon>Actinomycetes</taxon>
        <taxon>Mycobacteriales</taxon>
        <taxon>Mycobacteriaceae</taxon>
        <taxon>Mycolicibacterium</taxon>
    </lineage>
</organism>